<dbReference type="eggNOG" id="COG1307">
    <property type="taxonomic scope" value="Bacteria"/>
</dbReference>
<dbReference type="InterPro" id="IPR043168">
    <property type="entry name" value="DegV_C"/>
</dbReference>
<sequence>MNNQHIACIVDSGSDVAESFVRAHDIIVVPQRITYSDGSTYESCVNISSSEILTRLDKEIPTTSLPSPDRIHRALVSAREAGYTKAVIFTIASKLSATYETMRMVADQMSDFPTLVVDTRLVGMVSGMVVERAVELIEQGTPFEALEEKIEAYIEHSRVFFCAKTLDYVYKGGRINAAIYNISKVLNIKPILTCDESGAYAIKKKARGWDKALDTLVALVEDYANRWGKVRIAICTTEKNRELFEHFNKRLQADIKDVAGIEHADITPELLVHTGPDLIGLGIQKVLDN</sequence>
<evidence type="ECO:0000313" key="3">
    <source>
        <dbReference type="Proteomes" id="UP000005947"/>
    </source>
</evidence>
<dbReference type="Gene3D" id="3.40.50.10170">
    <property type="match status" value="1"/>
</dbReference>
<dbReference type="GeneID" id="93211085"/>
<dbReference type="Proteomes" id="UP000005947">
    <property type="component" value="Unassembled WGS sequence"/>
</dbReference>
<dbReference type="InterPro" id="IPR050270">
    <property type="entry name" value="DegV_domain_contain"/>
</dbReference>
<proteinExistence type="predicted"/>
<dbReference type="SUPFAM" id="SSF82549">
    <property type="entry name" value="DAK1/DegV-like"/>
    <property type="match status" value="1"/>
</dbReference>
<dbReference type="Pfam" id="PF02645">
    <property type="entry name" value="DegV"/>
    <property type="match status" value="1"/>
</dbReference>
<keyword evidence="1" id="KW-0446">Lipid-binding</keyword>
<reference evidence="2 3" key="1">
    <citation type="submission" date="2011-02" db="EMBL/GenBank/DDBJ databases">
        <authorList>
            <person name="Muzny D."/>
            <person name="Qin X."/>
            <person name="Buhay C."/>
            <person name="Dugan-Rocha S."/>
            <person name="Ding Y."/>
            <person name="Chen G."/>
            <person name="Hawes A."/>
            <person name="Holder M."/>
            <person name="Jhangiani S."/>
            <person name="Johnson A."/>
            <person name="Khan Z."/>
            <person name="Li Z."/>
            <person name="Liu W."/>
            <person name="Liu X."/>
            <person name="Perez L."/>
            <person name="Shen H."/>
            <person name="Wang Q."/>
            <person name="Watt J."/>
            <person name="Xi L."/>
            <person name="Xin Y."/>
            <person name="Zhou J."/>
            <person name="Deng J."/>
            <person name="Jiang H."/>
            <person name="Liu Y."/>
            <person name="Qu J."/>
            <person name="Song X.-Z."/>
            <person name="Zhang L."/>
            <person name="Villasana D."/>
            <person name="Johnson A."/>
            <person name="Liu J."/>
            <person name="Liyanage D."/>
            <person name="Lorensuhewa L."/>
            <person name="Robinson T."/>
            <person name="Song A."/>
            <person name="Song B.-B."/>
            <person name="Dinh H."/>
            <person name="Thornton R."/>
            <person name="Coyle M."/>
            <person name="Francisco L."/>
            <person name="Jackson L."/>
            <person name="Javaid M."/>
            <person name="Korchina V."/>
            <person name="Kovar C."/>
            <person name="Mata R."/>
            <person name="Mathew T."/>
            <person name="Ngo R."/>
            <person name="Nguyen L."/>
            <person name="Nguyen N."/>
            <person name="Okwuonu G."/>
            <person name="Ongeri F."/>
            <person name="Pham C."/>
            <person name="Simmons D."/>
            <person name="Wilczek-Boney K."/>
            <person name="Hale W."/>
            <person name="Jakkamsetti A."/>
            <person name="Pham P."/>
            <person name="Ruth R."/>
            <person name="San Lucas F."/>
            <person name="Warren J."/>
            <person name="Zhang J."/>
            <person name="Zhao Z."/>
            <person name="Zhou C."/>
            <person name="Zhu D."/>
            <person name="Lee S."/>
            <person name="Bess C."/>
            <person name="Blankenburg K."/>
            <person name="Forbes L."/>
            <person name="Fu Q."/>
            <person name="Gubbala S."/>
            <person name="Hirani K."/>
            <person name="Jayaseelan J.C."/>
            <person name="Lara F."/>
            <person name="Munidasa M."/>
            <person name="Palculict T."/>
            <person name="Patil S."/>
            <person name="Pu L.-L."/>
            <person name="Saada N."/>
            <person name="Tang L."/>
            <person name="Weissenberger G."/>
            <person name="Zhu Y."/>
            <person name="Hemphill L."/>
            <person name="Shang Y."/>
            <person name="Youmans B."/>
            <person name="Ayvaz T."/>
            <person name="Ross M."/>
            <person name="Santibanez J."/>
            <person name="Aqrawi P."/>
            <person name="Gross S."/>
            <person name="Joshi V."/>
            <person name="Fowler G."/>
            <person name="Nazareth L."/>
            <person name="Reid J."/>
            <person name="Worley K."/>
            <person name="Petrosino J."/>
            <person name="Highlander S."/>
            <person name="Gibbs R."/>
        </authorList>
    </citation>
    <scope>NUCLEOTIDE SEQUENCE [LARGE SCALE GENOMIC DNA]</scope>
    <source>
        <strain evidence="2 3">DSM 15829</strain>
    </source>
</reference>
<keyword evidence="3" id="KW-1185">Reference proteome</keyword>
<evidence type="ECO:0000256" key="1">
    <source>
        <dbReference type="ARBA" id="ARBA00023121"/>
    </source>
</evidence>
<dbReference type="RefSeq" id="WP_006302452.1">
    <property type="nucleotide sequence ID" value="NZ_ACGK02000001.1"/>
</dbReference>
<accession>F1T3T7</accession>
<name>F1T3T7_9ACTN</name>
<dbReference type="PANTHER" id="PTHR33434:SF2">
    <property type="entry name" value="FATTY ACID-BINDING PROTEIN TM_1468"/>
    <property type="match status" value="1"/>
</dbReference>
<comment type="caution">
    <text evidence="2">The sequence shown here is derived from an EMBL/GenBank/DDBJ whole genome shotgun (WGS) entry which is preliminary data.</text>
</comment>
<dbReference type="NCBIfam" id="TIGR00762">
    <property type="entry name" value="DegV"/>
    <property type="match status" value="1"/>
</dbReference>
<organism evidence="2 3">
    <name type="scientific">Fannyhessea vaginae DSM 15829</name>
    <dbReference type="NCBI Taxonomy" id="525256"/>
    <lineage>
        <taxon>Bacteria</taxon>
        <taxon>Bacillati</taxon>
        <taxon>Actinomycetota</taxon>
        <taxon>Coriobacteriia</taxon>
        <taxon>Coriobacteriales</taxon>
        <taxon>Atopobiaceae</taxon>
        <taxon>Fannyhessea</taxon>
    </lineage>
</organism>
<dbReference type="Gene3D" id="3.30.1180.10">
    <property type="match status" value="1"/>
</dbReference>
<dbReference type="AlphaFoldDB" id="F1T3T7"/>
<dbReference type="OrthoDB" id="9760324at2"/>
<dbReference type="InterPro" id="IPR003797">
    <property type="entry name" value="DegV"/>
</dbReference>
<dbReference type="EMBL" id="ACGK02000001">
    <property type="protein sequence ID" value="EGF23381.1"/>
    <property type="molecule type" value="Genomic_DNA"/>
</dbReference>
<dbReference type="PROSITE" id="PS51482">
    <property type="entry name" value="DEGV"/>
    <property type="match status" value="1"/>
</dbReference>
<evidence type="ECO:0000313" key="2">
    <source>
        <dbReference type="EMBL" id="EGF23381.1"/>
    </source>
</evidence>
<gene>
    <name evidence="2" type="ORF">HMPREF0091_10328</name>
</gene>
<protein>
    <submittedName>
        <fullName evidence="2">EDD domain protein, DegV family</fullName>
    </submittedName>
</protein>
<dbReference type="PANTHER" id="PTHR33434">
    <property type="entry name" value="DEGV DOMAIN-CONTAINING PROTEIN DR_1986-RELATED"/>
    <property type="match status" value="1"/>
</dbReference>
<dbReference type="GO" id="GO:0008289">
    <property type="term" value="F:lipid binding"/>
    <property type="evidence" value="ECO:0007669"/>
    <property type="project" value="UniProtKB-KW"/>
</dbReference>